<dbReference type="AlphaFoldDB" id="A0A0F9R2T5"/>
<dbReference type="InterPro" id="IPR027417">
    <property type="entry name" value="P-loop_NTPase"/>
</dbReference>
<organism evidence="1">
    <name type="scientific">marine sediment metagenome</name>
    <dbReference type="NCBI Taxonomy" id="412755"/>
    <lineage>
        <taxon>unclassified sequences</taxon>
        <taxon>metagenomes</taxon>
        <taxon>ecological metagenomes</taxon>
    </lineage>
</organism>
<proteinExistence type="predicted"/>
<dbReference type="EMBL" id="LAZR01001506">
    <property type="protein sequence ID" value="KKN43507.1"/>
    <property type="molecule type" value="Genomic_DNA"/>
</dbReference>
<feature type="non-terminal residue" evidence="1">
    <location>
        <position position="1"/>
    </location>
</feature>
<reference evidence="1" key="1">
    <citation type="journal article" date="2015" name="Nature">
        <title>Complex archaea that bridge the gap between prokaryotes and eukaryotes.</title>
        <authorList>
            <person name="Spang A."/>
            <person name="Saw J.H."/>
            <person name="Jorgensen S.L."/>
            <person name="Zaremba-Niedzwiedzka K."/>
            <person name="Martijn J."/>
            <person name="Lind A.E."/>
            <person name="van Eijk R."/>
            <person name="Schleper C."/>
            <person name="Guy L."/>
            <person name="Ettema T.J."/>
        </authorList>
    </citation>
    <scope>NUCLEOTIDE SEQUENCE</scope>
</reference>
<gene>
    <name evidence="1" type="ORF">LCGC14_0702300</name>
</gene>
<protein>
    <recommendedName>
        <fullName evidence="2">SF4 helicase domain-containing protein</fullName>
    </recommendedName>
</protein>
<sequence>KLPPDQAEAIEAYLGQLSSDWKHNETQFNAQYLLDKAEDWFKAQAMQVIMDNAQVKLIEGDVQGAHECLIRPSLPERVKTKGIDPLMDESALETAFDVDGDTLFTMPGELGTFLGPISRGDFISIMAPEKRGKSFWLMEIAERARWARCNVVRFVVGDMSEAQTLRRDISYHTRKTFDRRKVGKEVLYPVMDCFHNQIDDCDLDERVNPEGEAVLQQEGGEGWVKSSIKESPDHVPCTYCKKNDRYKYRGAVWHKLITLEGVTESDVRKHRERMSPRLSGIKYKLVVVSSASPGSILTQLDIWEAEEGFVPDLIVLDFVDKLSPDHGGDRDFRHQEDSKWAALRILALDRYCAVITATQSDAQSYKSTQVREQNFTEHKGKYAHVTAIWTLNQTPAEKRDKVIRIGRMFVREDDYDVNKTCMVLECRDIGRPYLNSYRT</sequence>
<accession>A0A0F9R2T5</accession>
<name>A0A0F9R2T5_9ZZZZ</name>
<evidence type="ECO:0000313" key="1">
    <source>
        <dbReference type="EMBL" id="KKN43507.1"/>
    </source>
</evidence>
<dbReference type="Gene3D" id="3.40.50.300">
    <property type="entry name" value="P-loop containing nucleotide triphosphate hydrolases"/>
    <property type="match status" value="1"/>
</dbReference>
<evidence type="ECO:0008006" key="2">
    <source>
        <dbReference type="Google" id="ProtNLM"/>
    </source>
</evidence>
<comment type="caution">
    <text evidence="1">The sequence shown here is derived from an EMBL/GenBank/DDBJ whole genome shotgun (WGS) entry which is preliminary data.</text>
</comment>